<feature type="domain" description="CBS" evidence="12">
    <location>
        <begin position="810"/>
        <end position="868"/>
    </location>
</feature>
<evidence type="ECO:0000256" key="1">
    <source>
        <dbReference type="ARBA" id="ARBA00004141"/>
    </source>
</evidence>
<name>A0ABP1QBL5_9HEXA</name>
<feature type="transmembrane region" description="Helical" evidence="11">
    <location>
        <begin position="333"/>
        <end position="353"/>
    </location>
</feature>
<keyword evidence="3 11" id="KW-0812">Transmembrane</keyword>
<dbReference type="InterPro" id="IPR000644">
    <property type="entry name" value="CBS_dom"/>
</dbReference>
<feature type="transmembrane region" description="Helical" evidence="11">
    <location>
        <begin position="596"/>
        <end position="615"/>
    </location>
</feature>
<accession>A0ABP1QBL5</accession>
<gene>
    <name evidence="13" type="ORF">ODALV1_LOCUS9124</name>
</gene>
<evidence type="ECO:0000256" key="8">
    <source>
        <dbReference type="ARBA" id="ARBA00023136"/>
    </source>
</evidence>
<dbReference type="CDD" id="cd04591">
    <property type="entry name" value="CBS_pair_voltage-gated_CLC_euk_bac"/>
    <property type="match status" value="1"/>
</dbReference>
<evidence type="ECO:0000259" key="12">
    <source>
        <dbReference type="PROSITE" id="PS51371"/>
    </source>
</evidence>
<dbReference type="InterPro" id="IPR051280">
    <property type="entry name" value="Cl-channel/antiporter"/>
</dbReference>
<dbReference type="SUPFAM" id="SSF54631">
    <property type="entry name" value="CBS-domain pair"/>
    <property type="match status" value="1"/>
</dbReference>
<evidence type="ECO:0000256" key="9">
    <source>
        <dbReference type="ARBA" id="ARBA00023214"/>
    </source>
</evidence>
<keyword evidence="5 11" id="KW-1133">Transmembrane helix</keyword>
<keyword evidence="9 11" id="KW-0868">Chloride</keyword>
<evidence type="ECO:0000256" key="2">
    <source>
        <dbReference type="ARBA" id="ARBA00022448"/>
    </source>
</evidence>
<protein>
    <recommendedName>
        <fullName evidence="11">Chloride channel protein</fullName>
    </recommendedName>
</protein>
<feature type="transmembrane region" description="Helical" evidence="11">
    <location>
        <begin position="528"/>
        <end position="548"/>
    </location>
</feature>
<dbReference type="PROSITE" id="PS51371">
    <property type="entry name" value="CBS"/>
    <property type="match status" value="1"/>
</dbReference>
<dbReference type="Gene3D" id="1.10.3080.10">
    <property type="entry name" value="Clc chloride channel"/>
    <property type="match status" value="1"/>
</dbReference>
<dbReference type="InterPro" id="IPR001807">
    <property type="entry name" value="ClC"/>
</dbReference>
<evidence type="ECO:0000256" key="11">
    <source>
        <dbReference type="RuleBase" id="RU361221"/>
    </source>
</evidence>
<comment type="caution">
    <text evidence="11">Lacks conserved residue(s) required for the propagation of feature annotation.</text>
</comment>
<proteinExistence type="inferred from homology"/>
<keyword evidence="2 11" id="KW-0813">Transport</keyword>
<keyword evidence="14" id="KW-1185">Reference proteome</keyword>
<evidence type="ECO:0000256" key="7">
    <source>
        <dbReference type="ARBA" id="ARBA00023122"/>
    </source>
</evidence>
<comment type="caution">
    <text evidence="13">The sequence shown here is derived from an EMBL/GenBank/DDBJ whole genome shotgun (WGS) entry which is preliminary data.</text>
</comment>
<evidence type="ECO:0000256" key="3">
    <source>
        <dbReference type="ARBA" id="ARBA00022692"/>
    </source>
</evidence>
<reference evidence="13 14" key="1">
    <citation type="submission" date="2024-08" db="EMBL/GenBank/DDBJ databases">
        <authorList>
            <person name="Cucini C."/>
            <person name="Frati F."/>
        </authorList>
    </citation>
    <scope>NUCLEOTIDE SEQUENCE [LARGE SCALE GENOMIC DNA]</scope>
</reference>
<evidence type="ECO:0000256" key="5">
    <source>
        <dbReference type="ARBA" id="ARBA00022989"/>
    </source>
</evidence>
<organism evidence="13 14">
    <name type="scientific">Orchesella dallaii</name>
    <dbReference type="NCBI Taxonomy" id="48710"/>
    <lineage>
        <taxon>Eukaryota</taxon>
        <taxon>Metazoa</taxon>
        <taxon>Ecdysozoa</taxon>
        <taxon>Arthropoda</taxon>
        <taxon>Hexapoda</taxon>
        <taxon>Collembola</taxon>
        <taxon>Entomobryomorpha</taxon>
        <taxon>Entomobryoidea</taxon>
        <taxon>Orchesellidae</taxon>
        <taxon>Orchesellinae</taxon>
        <taxon>Orchesella</taxon>
    </lineage>
</organism>
<dbReference type="InterPro" id="IPR046342">
    <property type="entry name" value="CBS_dom_sf"/>
</dbReference>
<feature type="transmembrane region" description="Helical" evidence="11">
    <location>
        <begin position="295"/>
        <end position="313"/>
    </location>
</feature>
<evidence type="ECO:0000313" key="14">
    <source>
        <dbReference type="Proteomes" id="UP001642540"/>
    </source>
</evidence>
<feature type="transmembrane region" description="Helical" evidence="11">
    <location>
        <begin position="154"/>
        <end position="178"/>
    </location>
</feature>
<evidence type="ECO:0000313" key="13">
    <source>
        <dbReference type="EMBL" id="CAL8095571.1"/>
    </source>
</evidence>
<dbReference type="SMART" id="SM00116">
    <property type="entry name" value="CBS"/>
    <property type="match status" value="2"/>
</dbReference>
<keyword evidence="6 11" id="KW-0406">Ion transport</keyword>
<dbReference type="Gene3D" id="3.10.580.10">
    <property type="entry name" value="CBS-domain"/>
    <property type="match status" value="2"/>
</dbReference>
<sequence>MEQDQSKEEIAEEFEINNDFVTAGQEDTFPSRSQVFLETKINEDPSFFRSQPISYFSKGKDFQKSKEVHQHTSYEKKVLNTFESIPTYPCHTAVYKAWLKKNSPFKSNGESWLFISIIGILMGIIAFSIKLTVEKLYIFQHPIMETYVKRGEVVRLWFYYCSMSCFFSVIASFIVVYVCPSTAGSGMPELMAILNGVAVRKMLSIKVLFWKILSSSLSILSTLPVGFEGPMIHIGSMVPTILTAPYKCCANMSVPENRYANDNVEGSRVSRFCLRMYTRIRSDLCRLRDGRERQVLACIGAASGVAAALNAPITGLCFSMEEMSSQWNNSLTWQTFFSCILACSTTELLNIILSNYEKQVPHPIDYTVTEVPLFDTTEKLRTGISSVVPAIGIGIIGGLLASMFIAMHMKITRFKKYTFERLNRQTGNALKILDTFIITVLFTTIVILILPIQNCRTIQHTQLQDNIESKPMELHAYACEAKLQVSVQGNNSASTVSLKGEYHEIATLFFNTWEQLIRNLFTRRTHDFFSVSALSLTLGILFLFSSFAGSASVSAGLMIPQLAIGAVYGRILGQSFYNLIEISGGDPVRWGWVDPGLFAMLGSASFFAGTSRLPITSVIMMIEMTNDVNFVFLIMVCVLTSKFIGDQFTHSLYHSLIELKCMPFLEPELRIYWEDKRVNLELFEVGDVMAEPVQCVRVIETVQNLAEVLTTSQHGGYPVVKGSEEAVLGLIGIISRMEIIILLCNLDMEDVDLDVYGLRAIDIERLHTMYSQYSRDPKVLKNYEAINKLLNIYLLDARYKDLYINLVPYVDTSTFKITKSFSLERSYNIFRQMGLRHLVVVDDDNQVIGMITRKDLLGSEIEKKIHHLIKHSMNRTFGAYDHRKDNISGISVVIHEAESNERITETEDQQQRVSTV</sequence>
<comment type="subcellular location">
    <subcellularLocation>
        <location evidence="1 11">Membrane</location>
        <topology evidence="1 11">Multi-pass membrane protein</topology>
    </subcellularLocation>
</comment>
<evidence type="ECO:0000256" key="4">
    <source>
        <dbReference type="ARBA" id="ARBA00022737"/>
    </source>
</evidence>
<dbReference type="Pfam" id="PF00654">
    <property type="entry name" value="Voltage_CLC"/>
    <property type="match status" value="1"/>
</dbReference>
<feature type="transmembrane region" description="Helical" evidence="11">
    <location>
        <begin position="112"/>
        <end position="133"/>
    </location>
</feature>
<keyword evidence="4" id="KW-0677">Repeat</keyword>
<evidence type="ECO:0000256" key="10">
    <source>
        <dbReference type="PROSITE-ProRule" id="PRU00703"/>
    </source>
</evidence>
<keyword evidence="7 10" id="KW-0129">CBS domain</keyword>
<dbReference type="SUPFAM" id="SSF81340">
    <property type="entry name" value="Clc chloride channel"/>
    <property type="match status" value="1"/>
</dbReference>
<dbReference type="Proteomes" id="UP001642540">
    <property type="component" value="Unassembled WGS sequence"/>
</dbReference>
<dbReference type="InterPro" id="IPR014743">
    <property type="entry name" value="Cl-channel_core"/>
</dbReference>
<dbReference type="PANTHER" id="PTHR11689:SF89">
    <property type="entry name" value="CHLORIDE CHANNEL PROTEIN"/>
    <property type="match status" value="1"/>
</dbReference>
<dbReference type="PANTHER" id="PTHR11689">
    <property type="entry name" value="CHLORIDE CHANNEL PROTEIN CLC FAMILY MEMBER"/>
    <property type="match status" value="1"/>
</dbReference>
<dbReference type="EMBL" id="CAXLJM020000027">
    <property type="protein sequence ID" value="CAL8095571.1"/>
    <property type="molecule type" value="Genomic_DNA"/>
</dbReference>
<evidence type="ECO:0000256" key="6">
    <source>
        <dbReference type="ARBA" id="ARBA00023065"/>
    </source>
</evidence>
<dbReference type="PRINTS" id="PR00762">
    <property type="entry name" value="CLCHANNEL"/>
</dbReference>
<dbReference type="Pfam" id="PF00571">
    <property type="entry name" value="CBS"/>
    <property type="match status" value="2"/>
</dbReference>
<feature type="transmembrane region" description="Helical" evidence="11">
    <location>
        <begin position="429"/>
        <end position="450"/>
    </location>
</feature>
<feature type="transmembrane region" description="Helical" evidence="11">
    <location>
        <begin position="627"/>
        <end position="645"/>
    </location>
</feature>
<keyword evidence="8 11" id="KW-0472">Membrane</keyword>
<feature type="transmembrane region" description="Helical" evidence="11">
    <location>
        <begin position="387"/>
        <end position="409"/>
    </location>
</feature>
<comment type="similarity">
    <text evidence="11">Belongs to the chloride channel (TC 2.A.49) family.</text>
</comment>